<dbReference type="RefSeq" id="WP_171203317.1">
    <property type="nucleotide sequence ID" value="NZ_BAAANP010000014.1"/>
</dbReference>
<evidence type="ECO:0000313" key="5">
    <source>
        <dbReference type="EMBL" id="NNH23505.1"/>
    </source>
</evidence>
<dbReference type="PROSITE" id="PS00818">
    <property type="entry name" value="DPS_1"/>
    <property type="match status" value="1"/>
</dbReference>
<dbReference type="InterPro" id="IPR023188">
    <property type="entry name" value="DPS_DNA-bd_CS"/>
</dbReference>
<evidence type="ECO:0000256" key="2">
    <source>
        <dbReference type="RuleBase" id="RU003875"/>
    </source>
</evidence>
<dbReference type="PANTHER" id="PTHR42932">
    <property type="entry name" value="GENERAL STRESS PROTEIN 20U"/>
    <property type="match status" value="1"/>
</dbReference>
<protein>
    <submittedName>
        <fullName evidence="5">DNA starvation/stationary phase protection protein</fullName>
    </submittedName>
</protein>
<dbReference type="Pfam" id="PF00210">
    <property type="entry name" value="Ferritin"/>
    <property type="match status" value="1"/>
</dbReference>
<keyword evidence="6" id="KW-1185">Reference proteome</keyword>
<comment type="caution">
    <text evidence="5">The sequence shown here is derived from an EMBL/GenBank/DDBJ whole genome shotgun (WGS) entry which is preliminary data.</text>
</comment>
<accession>A0A849BPV8</accession>
<dbReference type="EMBL" id="JABEMA010000151">
    <property type="protein sequence ID" value="NNH23505.1"/>
    <property type="molecule type" value="Genomic_DNA"/>
</dbReference>
<organism evidence="5 6">
    <name type="scientific">Pseudokineococcus marinus</name>
    <dbReference type="NCBI Taxonomy" id="351215"/>
    <lineage>
        <taxon>Bacteria</taxon>
        <taxon>Bacillati</taxon>
        <taxon>Actinomycetota</taxon>
        <taxon>Actinomycetes</taxon>
        <taxon>Kineosporiales</taxon>
        <taxon>Kineosporiaceae</taxon>
        <taxon>Pseudokineococcus</taxon>
    </lineage>
</organism>
<dbReference type="Proteomes" id="UP000555552">
    <property type="component" value="Unassembled WGS sequence"/>
</dbReference>
<dbReference type="InterPro" id="IPR012347">
    <property type="entry name" value="Ferritin-like"/>
</dbReference>
<name>A0A849BPV8_9ACTN</name>
<sequence length="203" mass="21846">MTISETSKDSSTALDGAPEIAYTIPGMAQDAGAQVVKNLQERLNALTDLHLTLKHVHWNVVGPNFIGVHEMLDPQVDSVREMADSVAERISAMGGSPVGTPGHLVAQRSWDDYSIGRAGTIEHLGALDLVYQGVIADYRAAIESVGELDPITEDMLIDHSTDLEQFHWFVRAHLENAGGEVSSSGAKSEVQAAKQAGEKRFGE</sequence>
<dbReference type="PANTHER" id="PTHR42932:SF3">
    <property type="entry name" value="DNA PROTECTION DURING STARVATION PROTEIN"/>
    <property type="match status" value="1"/>
</dbReference>
<dbReference type="Gene3D" id="1.20.1260.10">
    <property type="match status" value="1"/>
</dbReference>
<evidence type="ECO:0000256" key="1">
    <source>
        <dbReference type="ARBA" id="ARBA00009497"/>
    </source>
</evidence>
<dbReference type="AlphaFoldDB" id="A0A849BPV8"/>
<proteinExistence type="inferred from homology"/>
<dbReference type="SUPFAM" id="SSF47240">
    <property type="entry name" value="Ferritin-like"/>
    <property type="match status" value="1"/>
</dbReference>
<dbReference type="GO" id="GO:0016722">
    <property type="term" value="F:oxidoreductase activity, acting on metal ions"/>
    <property type="evidence" value="ECO:0007669"/>
    <property type="project" value="InterPro"/>
</dbReference>
<dbReference type="CDD" id="cd01043">
    <property type="entry name" value="DPS"/>
    <property type="match status" value="1"/>
</dbReference>
<evidence type="ECO:0000256" key="3">
    <source>
        <dbReference type="SAM" id="MobiDB-lite"/>
    </source>
</evidence>
<comment type="similarity">
    <text evidence="1 2">Belongs to the Dps family.</text>
</comment>
<evidence type="ECO:0000259" key="4">
    <source>
        <dbReference type="Pfam" id="PF00210"/>
    </source>
</evidence>
<reference evidence="5 6" key="1">
    <citation type="submission" date="2020-05" db="EMBL/GenBank/DDBJ databases">
        <title>MicrobeNet Type strains.</title>
        <authorList>
            <person name="Nicholson A.C."/>
        </authorList>
    </citation>
    <scope>NUCLEOTIDE SEQUENCE [LARGE SCALE GENOMIC DNA]</scope>
    <source>
        <strain evidence="5 6">JCM 14547</strain>
    </source>
</reference>
<feature type="domain" description="Ferritin/DPS" evidence="4">
    <location>
        <begin position="37"/>
        <end position="176"/>
    </location>
</feature>
<dbReference type="InterPro" id="IPR008331">
    <property type="entry name" value="Ferritin_DPS_dom"/>
</dbReference>
<dbReference type="GO" id="GO:0008199">
    <property type="term" value="F:ferric iron binding"/>
    <property type="evidence" value="ECO:0007669"/>
    <property type="project" value="InterPro"/>
</dbReference>
<feature type="region of interest" description="Disordered" evidence="3">
    <location>
        <begin position="179"/>
        <end position="203"/>
    </location>
</feature>
<dbReference type="PRINTS" id="PR01346">
    <property type="entry name" value="HELNAPAPROT"/>
</dbReference>
<gene>
    <name evidence="5" type="ORF">HLB09_10460</name>
</gene>
<evidence type="ECO:0000313" key="6">
    <source>
        <dbReference type="Proteomes" id="UP000555552"/>
    </source>
</evidence>
<dbReference type="InterPro" id="IPR009078">
    <property type="entry name" value="Ferritin-like_SF"/>
</dbReference>
<dbReference type="InterPro" id="IPR002177">
    <property type="entry name" value="DPS_DNA-bd"/>
</dbReference>